<feature type="domain" description="RagB/SusD" evidence="6">
    <location>
        <begin position="21"/>
        <end position="155"/>
    </location>
</feature>
<dbReference type="AlphaFoldDB" id="A0A2P8HDX2"/>
<reference evidence="7 8" key="1">
    <citation type="submission" date="2018-03" db="EMBL/GenBank/DDBJ databases">
        <title>Genomic Encyclopedia of Archaeal and Bacterial Type Strains, Phase II (KMG-II): from individual species to whole genera.</title>
        <authorList>
            <person name="Goeker M."/>
        </authorList>
    </citation>
    <scope>NUCLEOTIDE SEQUENCE [LARGE SCALE GENOMIC DNA]</scope>
    <source>
        <strain evidence="7 8">DSM 24859</strain>
    </source>
</reference>
<comment type="caution">
    <text evidence="7">The sequence shown here is derived from an EMBL/GenBank/DDBJ whole genome shotgun (WGS) entry which is preliminary data.</text>
</comment>
<evidence type="ECO:0000256" key="4">
    <source>
        <dbReference type="ARBA" id="ARBA00023136"/>
    </source>
</evidence>
<dbReference type="OrthoDB" id="5694214at2"/>
<dbReference type="RefSeq" id="WP_158267135.1">
    <property type="nucleotide sequence ID" value="NZ_PYAW01000006.1"/>
</dbReference>
<proteinExistence type="inferred from homology"/>
<keyword evidence="3" id="KW-0732">Signal</keyword>
<dbReference type="InterPro" id="IPR012944">
    <property type="entry name" value="SusD_RagB_dom"/>
</dbReference>
<dbReference type="GO" id="GO:0009279">
    <property type="term" value="C:cell outer membrane"/>
    <property type="evidence" value="ECO:0007669"/>
    <property type="project" value="UniProtKB-SubCell"/>
</dbReference>
<evidence type="ECO:0000313" key="8">
    <source>
        <dbReference type="Proteomes" id="UP000240971"/>
    </source>
</evidence>
<dbReference type="Proteomes" id="UP000240971">
    <property type="component" value="Unassembled WGS sequence"/>
</dbReference>
<keyword evidence="5" id="KW-0998">Cell outer membrane</keyword>
<dbReference type="Pfam" id="PF07980">
    <property type="entry name" value="SusD_RagB"/>
    <property type="match status" value="1"/>
</dbReference>
<keyword evidence="8" id="KW-1185">Reference proteome</keyword>
<dbReference type="InterPro" id="IPR011990">
    <property type="entry name" value="TPR-like_helical_dom_sf"/>
</dbReference>
<dbReference type="SUPFAM" id="SSF48452">
    <property type="entry name" value="TPR-like"/>
    <property type="match status" value="1"/>
</dbReference>
<comment type="similarity">
    <text evidence="2">Belongs to the SusD family.</text>
</comment>
<name>A0A2P8HDX2_CHINA</name>
<evidence type="ECO:0000256" key="5">
    <source>
        <dbReference type="ARBA" id="ARBA00023237"/>
    </source>
</evidence>
<comment type="subcellular location">
    <subcellularLocation>
        <location evidence="1">Cell outer membrane</location>
    </subcellularLocation>
</comment>
<accession>A0A2P8HDX2</accession>
<evidence type="ECO:0000259" key="6">
    <source>
        <dbReference type="Pfam" id="PF07980"/>
    </source>
</evidence>
<dbReference type="Gene3D" id="1.25.40.390">
    <property type="match status" value="1"/>
</dbReference>
<evidence type="ECO:0000256" key="1">
    <source>
        <dbReference type="ARBA" id="ARBA00004442"/>
    </source>
</evidence>
<evidence type="ECO:0000313" key="7">
    <source>
        <dbReference type="EMBL" id="PSL44351.1"/>
    </source>
</evidence>
<evidence type="ECO:0000256" key="2">
    <source>
        <dbReference type="ARBA" id="ARBA00006275"/>
    </source>
</evidence>
<evidence type="ECO:0000256" key="3">
    <source>
        <dbReference type="ARBA" id="ARBA00022729"/>
    </source>
</evidence>
<dbReference type="EMBL" id="PYAW01000006">
    <property type="protein sequence ID" value="PSL44351.1"/>
    <property type="molecule type" value="Genomic_DNA"/>
</dbReference>
<gene>
    <name evidence="7" type="ORF">CLV51_106217</name>
</gene>
<sequence>MQLIPSVDEEKCSYSSIHPSTNKTTDIIRFAETLLTFAEAAAMATGTPSADAYNAVNLVRQRAGLSNLTPGLSAAAFRDSVVNERAYEFAGEFGMRWFDIVRMQLLPKVLAARSQTMEQNKIDAGDASNPAPKYLAPIPFSDLSLSPGWSQNPTY</sequence>
<protein>
    <submittedName>
        <fullName evidence="7">SusD-like starch-binding protein associating with outer membrane</fullName>
    </submittedName>
</protein>
<keyword evidence="4" id="KW-0472">Membrane</keyword>
<organism evidence="7 8">
    <name type="scientific">Chitinophaga niastensis</name>
    <dbReference type="NCBI Taxonomy" id="536980"/>
    <lineage>
        <taxon>Bacteria</taxon>
        <taxon>Pseudomonadati</taxon>
        <taxon>Bacteroidota</taxon>
        <taxon>Chitinophagia</taxon>
        <taxon>Chitinophagales</taxon>
        <taxon>Chitinophagaceae</taxon>
        <taxon>Chitinophaga</taxon>
    </lineage>
</organism>